<dbReference type="RefSeq" id="XP_001008955.1">
    <property type="nucleotide sequence ID" value="XM_001008955.1"/>
</dbReference>
<evidence type="ECO:0000313" key="2">
    <source>
        <dbReference type="EMBL" id="EAR88710.1"/>
    </source>
</evidence>
<dbReference type="InParanoid" id="Q22TV0"/>
<dbReference type="EMBL" id="GG662835">
    <property type="protein sequence ID" value="EAR88710.1"/>
    <property type="molecule type" value="Genomic_DNA"/>
</dbReference>
<reference evidence="3" key="1">
    <citation type="journal article" date="2006" name="PLoS Biol.">
        <title>Macronuclear genome sequence of the ciliate Tetrahymena thermophila, a model eukaryote.</title>
        <authorList>
            <person name="Eisen J.A."/>
            <person name="Coyne R.S."/>
            <person name="Wu M."/>
            <person name="Wu D."/>
            <person name="Thiagarajan M."/>
            <person name="Wortman J.R."/>
            <person name="Badger J.H."/>
            <person name="Ren Q."/>
            <person name="Amedeo P."/>
            <person name="Jones K.M."/>
            <person name="Tallon L.J."/>
            <person name="Delcher A.L."/>
            <person name="Salzberg S.L."/>
            <person name="Silva J.C."/>
            <person name="Haas B.J."/>
            <person name="Majoros W.H."/>
            <person name="Farzad M."/>
            <person name="Carlton J.M."/>
            <person name="Smith R.K. Jr."/>
            <person name="Garg J."/>
            <person name="Pearlman R.E."/>
            <person name="Karrer K.M."/>
            <person name="Sun L."/>
            <person name="Manning G."/>
            <person name="Elde N.C."/>
            <person name="Turkewitz A.P."/>
            <person name="Asai D.J."/>
            <person name="Wilkes D.E."/>
            <person name="Wang Y."/>
            <person name="Cai H."/>
            <person name="Collins K."/>
            <person name="Stewart B.A."/>
            <person name="Lee S.R."/>
            <person name="Wilamowska K."/>
            <person name="Weinberg Z."/>
            <person name="Ruzzo W.L."/>
            <person name="Wloga D."/>
            <person name="Gaertig J."/>
            <person name="Frankel J."/>
            <person name="Tsao C.-C."/>
            <person name="Gorovsky M.A."/>
            <person name="Keeling P.J."/>
            <person name="Waller R.F."/>
            <person name="Patron N.J."/>
            <person name="Cherry J.M."/>
            <person name="Stover N.A."/>
            <person name="Krieger C.J."/>
            <person name="del Toro C."/>
            <person name="Ryder H.F."/>
            <person name="Williamson S.C."/>
            <person name="Barbeau R.A."/>
            <person name="Hamilton E.P."/>
            <person name="Orias E."/>
        </authorList>
    </citation>
    <scope>NUCLEOTIDE SEQUENCE [LARGE SCALE GENOMIC DNA]</scope>
    <source>
        <strain evidence="3">SB210</strain>
    </source>
</reference>
<accession>Q22TV0</accession>
<proteinExistence type="predicted"/>
<dbReference type="KEGG" id="tet:TTHERM_01297430"/>
<feature type="compositionally biased region" description="Basic and acidic residues" evidence="1">
    <location>
        <begin position="8"/>
        <end position="22"/>
    </location>
</feature>
<dbReference type="GeneID" id="7828189"/>
<dbReference type="HOGENOM" id="CLU_740794_0_0_1"/>
<name>Q22TV0_TETTS</name>
<protein>
    <submittedName>
        <fullName evidence="2">F-box protein</fullName>
    </submittedName>
</protein>
<sequence>MKKVSNLKTKEETKIPESDKKKINLKQTSKPSASSKTINSTEGIVQKQSIKTLNATQQKQQKEKGTVEKANSSSKVPSSTKMETKQVDLQKPMKKAIEKKDNNNNNVNQTIKKSLPAYKLTKEVFKMVNKNVIQIILSFLNAKEAFKLAITSKSMNELTKQALQSTISYLEEKKKQIKLMNNLNDDQVNAVIYLKHFYIFKSKSGCYISSHYFNNPDLKALIYTLWQVVAEQKSEGAQYFNRDLKDEHYYFQVYHNLQNAKKEKLHIIEECLKIYTDEHIDNLHQQYSYMKTYIILFQKYLKGIKLYSEQNLNYQTLSNLEQAYFKFLFNIDQNIYFYKQMLKQNQETILIFSFDFSKGFRPKKINSFPSNLFS</sequence>
<evidence type="ECO:0000256" key="1">
    <source>
        <dbReference type="SAM" id="MobiDB-lite"/>
    </source>
</evidence>
<feature type="compositionally biased region" description="Polar residues" evidence="1">
    <location>
        <begin position="25"/>
        <end position="59"/>
    </location>
</feature>
<dbReference type="Proteomes" id="UP000009168">
    <property type="component" value="Unassembled WGS sequence"/>
</dbReference>
<evidence type="ECO:0000313" key="3">
    <source>
        <dbReference type="Proteomes" id="UP000009168"/>
    </source>
</evidence>
<keyword evidence="3" id="KW-1185">Reference proteome</keyword>
<dbReference type="AlphaFoldDB" id="Q22TV0"/>
<gene>
    <name evidence="2" type="ORF">TTHERM_01297430</name>
</gene>
<feature type="region of interest" description="Disordered" evidence="1">
    <location>
        <begin position="1"/>
        <end position="87"/>
    </location>
</feature>
<feature type="compositionally biased region" description="Polar residues" evidence="1">
    <location>
        <begin position="69"/>
        <end position="81"/>
    </location>
</feature>
<organism evidence="2 3">
    <name type="scientific">Tetrahymena thermophila (strain SB210)</name>
    <dbReference type="NCBI Taxonomy" id="312017"/>
    <lineage>
        <taxon>Eukaryota</taxon>
        <taxon>Sar</taxon>
        <taxon>Alveolata</taxon>
        <taxon>Ciliophora</taxon>
        <taxon>Intramacronucleata</taxon>
        <taxon>Oligohymenophorea</taxon>
        <taxon>Hymenostomatida</taxon>
        <taxon>Tetrahymenina</taxon>
        <taxon>Tetrahymenidae</taxon>
        <taxon>Tetrahymena</taxon>
    </lineage>
</organism>